<reference evidence="2 3" key="2">
    <citation type="submission" date="2020-03" db="EMBL/GenBank/DDBJ databases">
        <authorList>
            <person name="Ichikawa N."/>
            <person name="Kimura A."/>
            <person name="Kitahashi Y."/>
            <person name="Uohara A."/>
        </authorList>
    </citation>
    <scope>NUCLEOTIDE SEQUENCE [LARGE SCALE GENOMIC DNA]</scope>
    <source>
        <strain evidence="2 3">NBRC 107702</strain>
    </source>
</reference>
<dbReference type="EMBL" id="AP022870">
    <property type="protein sequence ID" value="BCB73958.1"/>
    <property type="molecule type" value="Genomic_DNA"/>
</dbReference>
<accession>A0A6F8XJI5</accession>
<feature type="compositionally biased region" description="Polar residues" evidence="1">
    <location>
        <begin position="66"/>
        <end position="79"/>
    </location>
</feature>
<protein>
    <submittedName>
        <fullName evidence="2">Uncharacterized protein</fullName>
    </submittedName>
</protein>
<dbReference type="KEGG" id="pfla:Pflav_003680"/>
<organism evidence="2 3">
    <name type="scientific">Phytohabitans flavus</name>
    <dbReference type="NCBI Taxonomy" id="1076124"/>
    <lineage>
        <taxon>Bacteria</taxon>
        <taxon>Bacillati</taxon>
        <taxon>Actinomycetota</taxon>
        <taxon>Actinomycetes</taxon>
        <taxon>Micromonosporales</taxon>
        <taxon>Micromonosporaceae</taxon>
    </lineage>
</organism>
<dbReference type="AlphaFoldDB" id="A0A6F8XJI5"/>
<evidence type="ECO:0000313" key="3">
    <source>
        <dbReference type="Proteomes" id="UP000502508"/>
    </source>
</evidence>
<reference evidence="2 3" key="1">
    <citation type="submission" date="2020-03" db="EMBL/GenBank/DDBJ databases">
        <title>Whole genome shotgun sequence of Phytohabitans flavus NBRC 107702.</title>
        <authorList>
            <person name="Komaki H."/>
            <person name="Tamura T."/>
        </authorList>
    </citation>
    <scope>NUCLEOTIDE SEQUENCE [LARGE SCALE GENOMIC DNA]</scope>
    <source>
        <strain evidence="2 3">NBRC 107702</strain>
    </source>
</reference>
<feature type="region of interest" description="Disordered" evidence="1">
    <location>
        <begin position="66"/>
        <end position="94"/>
    </location>
</feature>
<sequence length="94" mass="10065">MSDTQPSGLVEIPRSVLSIAVGMIDTVERVVIGDANVRTARRNAWEAICADRARADRHNEVRRLISQLSVGSSPRSRASQAAVGPSAGRRAARS</sequence>
<keyword evidence="3" id="KW-1185">Reference proteome</keyword>
<dbReference type="Proteomes" id="UP000502508">
    <property type="component" value="Chromosome"/>
</dbReference>
<name>A0A6F8XJI5_9ACTN</name>
<dbReference type="RefSeq" id="WP_232070914.1">
    <property type="nucleotide sequence ID" value="NZ_AP022870.1"/>
</dbReference>
<evidence type="ECO:0000256" key="1">
    <source>
        <dbReference type="SAM" id="MobiDB-lite"/>
    </source>
</evidence>
<evidence type="ECO:0000313" key="2">
    <source>
        <dbReference type="EMBL" id="BCB73958.1"/>
    </source>
</evidence>
<proteinExistence type="predicted"/>
<gene>
    <name evidence="2" type="ORF">Pflav_003680</name>
</gene>